<dbReference type="GO" id="GO:0005576">
    <property type="term" value="C:extracellular region"/>
    <property type="evidence" value="ECO:0007669"/>
    <property type="project" value="TreeGrafter"/>
</dbReference>
<dbReference type="InterPro" id="IPR033121">
    <property type="entry name" value="PEPTIDASE_A1"/>
</dbReference>
<evidence type="ECO:0000259" key="5">
    <source>
        <dbReference type="PROSITE" id="PS51767"/>
    </source>
</evidence>
<evidence type="ECO:0000256" key="3">
    <source>
        <dbReference type="ARBA" id="ARBA00022801"/>
    </source>
</evidence>
<feature type="signal peptide" evidence="4">
    <location>
        <begin position="1"/>
        <end position="20"/>
    </location>
</feature>
<feature type="chain" id="PRO_5043318092" description="Peptidase A1 domain-containing protein" evidence="4">
    <location>
        <begin position="21"/>
        <end position="228"/>
    </location>
</feature>
<keyword evidence="3" id="KW-0378">Hydrolase</keyword>
<evidence type="ECO:0000313" key="7">
    <source>
        <dbReference type="Proteomes" id="UP001443914"/>
    </source>
</evidence>
<dbReference type="InterPro" id="IPR051708">
    <property type="entry name" value="Plant_Aspart_Prot_A1"/>
</dbReference>
<dbReference type="PANTHER" id="PTHR47967:SF23">
    <property type="entry name" value="OS04G0448300 PROTEIN"/>
    <property type="match status" value="1"/>
</dbReference>
<keyword evidence="2" id="KW-0645">Protease</keyword>
<dbReference type="GO" id="GO:0006508">
    <property type="term" value="P:proteolysis"/>
    <property type="evidence" value="ECO:0007669"/>
    <property type="project" value="UniProtKB-KW"/>
</dbReference>
<dbReference type="InterPro" id="IPR032861">
    <property type="entry name" value="TAXi_N"/>
</dbReference>
<evidence type="ECO:0000256" key="4">
    <source>
        <dbReference type="SAM" id="SignalP"/>
    </source>
</evidence>
<comment type="caution">
    <text evidence="6">The sequence shown here is derived from an EMBL/GenBank/DDBJ whole genome shotgun (WGS) entry which is preliminary data.</text>
</comment>
<protein>
    <recommendedName>
        <fullName evidence="5">Peptidase A1 domain-containing protein</fullName>
    </recommendedName>
</protein>
<evidence type="ECO:0000256" key="2">
    <source>
        <dbReference type="ARBA" id="ARBA00022670"/>
    </source>
</evidence>
<organism evidence="6 7">
    <name type="scientific">Saponaria officinalis</name>
    <name type="common">Common soapwort</name>
    <name type="synonym">Lychnis saponaria</name>
    <dbReference type="NCBI Taxonomy" id="3572"/>
    <lineage>
        <taxon>Eukaryota</taxon>
        <taxon>Viridiplantae</taxon>
        <taxon>Streptophyta</taxon>
        <taxon>Embryophyta</taxon>
        <taxon>Tracheophyta</taxon>
        <taxon>Spermatophyta</taxon>
        <taxon>Magnoliopsida</taxon>
        <taxon>eudicotyledons</taxon>
        <taxon>Gunneridae</taxon>
        <taxon>Pentapetalae</taxon>
        <taxon>Caryophyllales</taxon>
        <taxon>Caryophyllaceae</taxon>
        <taxon>Caryophylleae</taxon>
        <taxon>Saponaria</taxon>
    </lineage>
</organism>
<gene>
    <name evidence="6" type="ORF">RND81_02G214100</name>
</gene>
<dbReference type="Proteomes" id="UP001443914">
    <property type="component" value="Unassembled WGS sequence"/>
</dbReference>
<comment type="similarity">
    <text evidence="1">Belongs to the peptidase A1 family.</text>
</comment>
<dbReference type="PROSITE" id="PS51767">
    <property type="entry name" value="PEPTIDASE_A1"/>
    <property type="match status" value="1"/>
</dbReference>
<dbReference type="GO" id="GO:0008233">
    <property type="term" value="F:peptidase activity"/>
    <property type="evidence" value="ECO:0007669"/>
    <property type="project" value="UniProtKB-KW"/>
</dbReference>
<feature type="domain" description="Peptidase A1" evidence="5">
    <location>
        <begin position="97"/>
        <end position="228"/>
    </location>
</feature>
<reference evidence="6" key="1">
    <citation type="submission" date="2024-03" db="EMBL/GenBank/DDBJ databases">
        <title>WGS assembly of Saponaria officinalis var. Norfolk2.</title>
        <authorList>
            <person name="Jenkins J."/>
            <person name="Shu S."/>
            <person name="Grimwood J."/>
            <person name="Barry K."/>
            <person name="Goodstein D."/>
            <person name="Schmutz J."/>
            <person name="Leebens-Mack J."/>
            <person name="Osbourn A."/>
        </authorList>
    </citation>
    <scope>NUCLEOTIDE SEQUENCE [LARGE SCALE GENOMIC DNA]</scope>
    <source>
        <strain evidence="6">JIC</strain>
    </source>
</reference>
<sequence>MLHYTIITLFYLLIISFASSIPTPLPSKVHGLTTTLIPPLSPRSPFYSQILSVNNIEPTQTNITLNQTHFQKWILTKKPISQNDYSTVPYDKNTNFNIMELYIGKPAQLVYGLFDTGSDIIWLQCEGRVGQLGKIVTYYNQSKSSSYKVINCNDKINCQTKRGDMGCRKDDPSNNCIFEAGYLGGQSAKGVMSSDVTTLKPLWTEYQDFVFGCSNDNPIELPGIVELV</sequence>
<evidence type="ECO:0000313" key="6">
    <source>
        <dbReference type="EMBL" id="KAK9750691.1"/>
    </source>
</evidence>
<dbReference type="EMBL" id="JBDFQZ010000002">
    <property type="protein sequence ID" value="KAK9750691.1"/>
    <property type="molecule type" value="Genomic_DNA"/>
</dbReference>
<accession>A0AAW1MSX0</accession>
<dbReference type="InterPro" id="IPR021109">
    <property type="entry name" value="Peptidase_aspartic_dom_sf"/>
</dbReference>
<dbReference type="AlphaFoldDB" id="A0AAW1MSX0"/>
<dbReference type="PANTHER" id="PTHR47967">
    <property type="entry name" value="OS07G0603500 PROTEIN-RELATED"/>
    <property type="match status" value="1"/>
</dbReference>
<keyword evidence="7" id="KW-1185">Reference proteome</keyword>
<dbReference type="SUPFAM" id="SSF50630">
    <property type="entry name" value="Acid proteases"/>
    <property type="match status" value="1"/>
</dbReference>
<name>A0AAW1MSX0_SAPOF</name>
<dbReference type="Pfam" id="PF14543">
    <property type="entry name" value="TAXi_N"/>
    <property type="match status" value="1"/>
</dbReference>
<dbReference type="Gene3D" id="2.40.70.10">
    <property type="entry name" value="Acid Proteases"/>
    <property type="match status" value="1"/>
</dbReference>
<keyword evidence="4" id="KW-0732">Signal</keyword>
<proteinExistence type="inferred from homology"/>
<evidence type="ECO:0000256" key="1">
    <source>
        <dbReference type="ARBA" id="ARBA00007447"/>
    </source>
</evidence>